<dbReference type="PANTHER" id="PTHR33490:SF12">
    <property type="entry name" value="BLL5557 PROTEIN"/>
    <property type="match status" value="1"/>
</dbReference>
<dbReference type="SUPFAM" id="SSF54001">
    <property type="entry name" value="Cysteine proteinases"/>
    <property type="match status" value="1"/>
</dbReference>
<dbReference type="Gene3D" id="3.10.620.30">
    <property type="match status" value="1"/>
</dbReference>
<dbReference type="SMART" id="SM00460">
    <property type="entry name" value="TGc"/>
    <property type="match status" value="1"/>
</dbReference>
<evidence type="ECO:0000313" key="2">
    <source>
        <dbReference type="EMBL" id="SED50263.1"/>
    </source>
</evidence>
<accession>A0A1H5B6Q9</accession>
<organism evidence="2 3">
    <name type="scientific">Ruania alba</name>
    <dbReference type="NCBI Taxonomy" id="648782"/>
    <lineage>
        <taxon>Bacteria</taxon>
        <taxon>Bacillati</taxon>
        <taxon>Actinomycetota</taxon>
        <taxon>Actinomycetes</taxon>
        <taxon>Micrococcales</taxon>
        <taxon>Ruaniaceae</taxon>
        <taxon>Ruania</taxon>
    </lineage>
</organism>
<evidence type="ECO:0000313" key="3">
    <source>
        <dbReference type="Proteomes" id="UP000199220"/>
    </source>
</evidence>
<dbReference type="EMBL" id="FNTX01000001">
    <property type="protein sequence ID" value="SED50263.1"/>
    <property type="molecule type" value="Genomic_DNA"/>
</dbReference>
<dbReference type="InterPro" id="IPR002931">
    <property type="entry name" value="Transglutaminase-like"/>
</dbReference>
<dbReference type="Gene3D" id="2.60.40.2250">
    <property type="match status" value="1"/>
</dbReference>
<dbReference type="AlphaFoldDB" id="A0A1H5B6Q9"/>
<dbReference type="Proteomes" id="UP000199220">
    <property type="component" value="Unassembled WGS sequence"/>
</dbReference>
<dbReference type="Pfam" id="PF01841">
    <property type="entry name" value="Transglut_core"/>
    <property type="match status" value="1"/>
</dbReference>
<gene>
    <name evidence="2" type="ORF">SAMN04488554_0027</name>
</gene>
<name>A0A1H5B6Q9_9MICO</name>
<protein>
    <submittedName>
        <fullName evidence="2">Transglutaminase-like superfamily protein</fullName>
    </submittedName>
</protein>
<dbReference type="PANTHER" id="PTHR33490">
    <property type="entry name" value="BLR5614 PROTEIN-RELATED"/>
    <property type="match status" value="1"/>
</dbReference>
<dbReference type="STRING" id="648782.SAMN04488554_0027"/>
<reference evidence="3" key="1">
    <citation type="submission" date="2016-10" db="EMBL/GenBank/DDBJ databases">
        <authorList>
            <person name="Varghese N."/>
            <person name="Submissions S."/>
        </authorList>
    </citation>
    <scope>NUCLEOTIDE SEQUENCE [LARGE SCALE GENOMIC DNA]</scope>
    <source>
        <strain evidence="3">DSM 21368</strain>
    </source>
</reference>
<evidence type="ECO:0000259" key="1">
    <source>
        <dbReference type="SMART" id="SM00460"/>
    </source>
</evidence>
<proteinExistence type="predicted"/>
<dbReference type="InterPro" id="IPR038765">
    <property type="entry name" value="Papain-like_cys_pep_sf"/>
</dbReference>
<keyword evidence="3" id="KW-1185">Reference proteome</keyword>
<feature type="domain" description="Transglutaminase-like" evidence="1">
    <location>
        <begin position="180"/>
        <end position="240"/>
    </location>
</feature>
<sequence>MCWAGWTGNIASSVDKELRVRRTVTTELNLTAGVGSTQLALMIAVAHVPGLAIDDELAVHMDGAPVDVVDVGTPHCGVLHLVDLTRADGAAGAVTVRYRAQVDGDPADAAEQSPEPGATDLLTYLRPSRYAESDQLLPTARREFAGTSGLELVHAVADWVGERLFYVPGSSRVTDGAVSTFLQGQGVCRDYAHLVVAVLRSMDVPARLAAVYAPGLRPMDFHAVAEAWVDGHWHVVDATRLAPRRALLRVATGRDAADTAFLSAYGAGIRMGKQAVTATVDGQLPVEDRGAAVRMP</sequence>